<feature type="transmembrane region" description="Helical" evidence="1">
    <location>
        <begin position="21"/>
        <end position="38"/>
    </location>
</feature>
<keyword evidence="1" id="KW-0472">Membrane</keyword>
<keyword evidence="1" id="KW-0812">Transmembrane</keyword>
<organism evidence="2">
    <name type="scientific">Fagus sylvatica</name>
    <name type="common">Beechnut</name>
    <dbReference type="NCBI Taxonomy" id="28930"/>
    <lineage>
        <taxon>Eukaryota</taxon>
        <taxon>Viridiplantae</taxon>
        <taxon>Streptophyta</taxon>
        <taxon>Embryophyta</taxon>
        <taxon>Tracheophyta</taxon>
        <taxon>Spermatophyta</taxon>
        <taxon>Magnoliopsida</taxon>
        <taxon>eudicotyledons</taxon>
        <taxon>Gunneridae</taxon>
        <taxon>Pentapetalae</taxon>
        <taxon>rosids</taxon>
        <taxon>fabids</taxon>
        <taxon>Fagales</taxon>
        <taxon>Fagaceae</taxon>
        <taxon>Fagus</taxon>
    </lineage>
</organism>
<proteinExistence type="predicted"/>
<gene>
    <name evidence="2" type="ORF">FSB_LOCUS20844</name>
</gene>
<protein>
    <submittedName>
        <fullName evidence="2">Uncharacterized protein</fullName>
    </submittedName>
</protein>
<name>A0A2N9G085_FAGSY</name>
<reference evidence="2" key="1">
    <citation type="submission" date="2018-02" db="EMBL/GenBank/DDBJ databases">
        <authorList>
            <person name="Cohen D.B."/>
            <person name="Kent A.D."/>
        </authorList>
    </citation>
    <scope>NUCLEOTIDE SEQUENCE</scope>
</reference>
<evidence type="ECO:0000256" key="1">
    <source>
        <dbReference type="SAM" id="Phobius"/>
    </source>
</evidence>
<evidence type="ECO:0000313" key="2">
    <source>
        <dbReference type="EMBL" id="SPC92962.1"/>
    </source>
</evidence>
<dbReference type="Gene3D" id="3.30.420.40">
    <property type="match status" value="1"/>
</dbReference>
<accession>A0A2N9G085</accession>
<dbReference type="AlphaFoldDB" id="A0A2N9G085"/>
<dbReference type="EMBL" id="OIVN01001347">
    <property type="protein sequence ID" value="SPC92962.1"/>
    <property type="molecule type" value="Genomic_DNA"/>
</dbReference>
<keyword evidence="1" id="KW-1133">Transmembrane helix</keyword>
<sequence>MHLFSSTNPNRQHQQTFQSKWFILLASLFTVPFLFHLFSAKFVDPKSPVALFGVIINASPTGSRVRVFEFLGEGQIPLMDGSGSSSMKVRLGLDQKTGSISRLIAFAKRLVPKKDRRNTKIQLMAGAHFPSLFSLQPNTASVFRFGRRWLQWMRWARRG</sequence>